<keyword evidence="1" id="KW-1133">Transmembrane helix</keyword>
<proteinExistence type="predicted"/>
<evidence type="ECO:0000313" key="2">
    <source>
        <dbReference type="EMBL" id="GAA0143701.1"/>
    </source>
</evidence>
<gene>
    <name evidence="2" type="ORF">LIER_04318</name>
</gene>
<keyword evidence="1" id="KW-0472">Membrane</keyword>
<evidence type="ECO:0000256" key="1">
    <source>
        <dbReference type="SAM" id="Phobius"/>
    </source>
</evidence>
<keyword evidence="3" id="KW-1185">Reference proteome</keyword>
<organism evidence="2 3">
    <name type="scientific">Lithospermum erythrorhizon</name>
    <name type="common">Purple gromwell</name>
    <name type="synonym">Lithospermum officinale var. erythrorhizon</name>
    <dbReference type="NCBI Taxonomy" id="34254"/>
    <lineage>
        <taxon>Eukaryota</taxon>
        <taxon>Viridiplantae</taxon>
        <taxon>Streptophyta</taxon>
        <taxon>Embryophyta</taxon>
        <taxon>Tracheophyta</taxon>
        <taxon>Spermatophyta</taxon>
        <taxon>Magnoliopsida</taxon>
        <taxon>eudicotyledons</taxon>
        <taxon>Gunneridae</taxon>
        <taxon>Pentapetalae</taxon>
        <taxon>asterids</taxon>
        <taxon>lamiids</taxon>
        <taxon>Boraginales</taxon>
        <taxon>Boraginaceae</taxon>
        <taxon>Boraginoideae</taxon>
        <taxon>Lithospermeae</taxon>
        <taxon>Lithospermum</taxon>
    </lineage>
</organism>
<protein>
    <submittedName>
        <fullName evidence="2">Uncharacterized protein</fullName>
    </submittedName>
</protein>
<dbReference type="AlphaFoldDB" id="A0AAV3NX52"/>
<dbReference type="Proteomes" id="UP001454036">
    <property type="component" value="Unassembled WGS sequence"/>
</dbReference>
<dbReference type="EMBL" id="BAABME010000548">
    <property type="protein sequence ID" value="GAA0143701.1"/>
    <property type="molecule type" value="Genomic_DNA"/>
</dbReference>
<comment type="caution">
    <text evidence="2">The sequence shown here is derived from an EMBL/GenBank/DDBJ whole genome shotgun (WGS) entry which is preliminary data.</text>
</comment>
<sequence length="101" mass="11394">MVLCYPSTPRKLAMTVACFLSGGVLFGYGLHLSYVNVAPQQARLKARNDFVKDFLKKKYGYGLGAELGHNYKKAGPINKINYVDIMKEGISKSWLAKYWNK</sequence>
<evidence type="ECO:0000313" key="3">
    <source>
        <dbReference type="Proteomes" id="UP001454036"/>
    </source>
</evidence>
<feature type="transmembrane region" description="Helical" evidence="1">
    <location>
        <begin position="12"/>
        <end position="37"/>
    </location>
</feature>
<reference evidence="2 3" key="1">
    <citation type="submission" date="2024-01" db="EMBL/GenBank/DDBJ databases">
        <title>The complete chloroplast genome sequence of Lithospermum erythrorhizon: insights into the phylogenetic relationship among Boraginaceae species and the maternal lineages of purple gromwells.</title>
        <authorList>
            <person name="Okada T."/>
            <person name="Watanabe K."/>
        </authorList>
    </citation>
    <scope>NUCLEOTIDE SEQUENCE [LARGE SCALE GENOMIC DNA]</scope>
</reference>
<accession>A0AAV3NX52</accession>
<keyword evidence="1" id="KW-0812">Transmembrane</keyword>
<name>A0AAV3NX52_LITER</name>